<evidence type="ECO:0000256" key="1">
    <source>
        <dbReference type="PIRSR" id="PIRSR006661-1"/>
    </source>
</evidence>
<gene>
    <name evidence="3" type="ORF">SAMN05216508_10716</name>
</gene>
<accession>A0A1I7GI70</accession>
<dbReference type="SUPFAM" id="SSF52402">
    <property type="entry name" value="Adenine nucleotide alpha hydrolases-like"/>
    <property type="match status" value="1"/>
</dbReference>
<dbReference type="InterPro" id="IPR005232">
    <property type="entry name" value="LarE"/>
</dbReference>
<feature type="active site" description="Nucleophile and sulfur donor" evidence="1">
    <location>
        <position position="186"/>
    </location>
</feature>
<feature type="domain" description="NAD/GMP synthase" evidence="2">
    <location>
        <begin position="19"/>
        <end position="92"/>
    </location>
</feature>
<dbReference type="STRING" id="155865.SAMN05216515_10916"/>
<dbReference type="AlphaFoldDB" id="A0A1I7GI70"/>
<dbReference type="GO" id="GO:0016783">
    <property type="term" value="F:sulfurtransferase activity"/>
    <property type="evidence" value="ECO:0007669"/>
    <property type="project" value="InterPro"/>
</dbReference>
<dbReference type="NCBIfam" id="TIGR00268">
    <property type="entry name" value="ATP-dependent sacrificial sulfur transferase LarE"/>
    <property type="match status" value="1"/>
</dbReference>
<proteinExistence type="predicted"/>
<dbReference type="GO" id="GO:0006163">
    <property type="term" value="P:purine nucleotide metabolic process"/>
    <property type="evidence" value="ECO:0007669"/>
    <property type="project" value="UniProtKB-ARBA"/>
</dbReference>
<dbReference type="PANTHER" id="PTHR43169:SF2">
    <property type="entry name" value="NAD_GMP SYNTHASE DOMAIN-CONTAINING PROTEIN"/>
    <property type="match status" value="1"/>
</dbReference>
<dbReference type="InterPro" id="IPR052188">
    <property type="entry name" value="Ni-pincer_cofactor_biosynth"/>
</dbReference>
<dbReference type="Pfam" id="PF02540">
    <property type="entry name" value="NAD_synthase"/>
    <property type="match status" value="1"/>
</dbReference>
<dbReference type="EMBL" id="FPBT01000007">
    <property type="protein sequence ID" value="SFU48105.1"/>
    <property type="molecule type" value="Genomic_DNA"/>
</dbReference>
<dbReference type="RefSeq" id="WP_090470776.1">
    <property type="nucleotide sequence ID" value="NZ_FOWF01000009.1"/>
</dbReference>
<protein>
    <recommendedName>
        <fullName evidence="2">NAD/GMP synthase domain-containing protein</fullName>
    </recommendedName>
</protein>
<dbReference type="Gene3D" id="3.40.50.620">
    <property type="entry name" value="HUPs"/>
    <property type="match status" value="1"/>
</dbReference>
<evidence type="ECO:0000313" key="4">
    <source>
        <dbReference type="Proteomes" id="UP000198817"/>
    </source>
</evidence>
<dbReference type="CDD" id="cd01990">
    <property type="entry name" value="LarE-like"/>
    <property type="match status" value="1"/>
</dbReference>
<name>A0A1I7GI70_9FIRM</name>
<keyword evidence="4" id="KW-1185">Reference proteome</keyword>
<dbReference type="PIRSF" id="PIRSF006661">
    <property type="entry name" value="PP-lp_UCP006661"/>
    <property type="match status" value="1"/>
</dbReference>
<dbReference type="InterPro" id="IPR022310">
    <property type="entry name" value="NAD/GMP_synthase"/>
</dbReference>
<dbReference type="PANTHER" id="PTHR43169">
    <property type="entry name" value="EXSB FAMILY PROTEIN"/>
    <property type="match status" value="1"/>
</dbReference>
<dbReference type="Proteomes" id="UP000198817">
    <property type="component" value="Unassembled WGS sequence"/>
</dbReference>
<organism evidence="3 4">
    <name type="scientific">Eubacterium pyruvativorans</name>
    <dbReference type="NCBI Taxonomy" id="155865"/>
    <lineage>
        <taxon>Bacteria</taxon>
        <taxon>Bacillati</taxon>
        <taxon>Bacillota</taxon>
        <taxon>Clostridia</taxon>
        <taxon>Eubacteriales</taxon>
        <taxon>Eubacteriaceae</taxon>
        <taxon>Eubacterium</taxon>
    </lineage>
</organism>
<evidence type="ECO:0000313" key="3">
    <source>
        <dbReference type="EMBL" id="SFU48105.1"/>
    </source>
</evidence>
<sequence length="281" mass="31660">MNTWKEIIVDPALREKYESLKASLREMGSVTVAFSGGVDSTFLLKTAHDTLGTDSVLALTARSAAFPAFELEDAVSFCEAEGIRQRVIESQEVEIQGFSENPPDRCYICKKAKFSKIRSIAREEGMNFVCDGTNASDAADYRPGMRALEELDIQSPLREAGLTKAEIRELSRGLGLATWQKPSYACLASRFPYGERITIEKLKQVGRAEQFLMDRGFRQMRVRVHGEDLARIEVMPEDMDRLLALREEITSAFRSLGYIYVSMDLRGFRSGSMNEALKREE</sequence>
<dbReference type="InterPro" id="IPR014729">
    <property type="entry name" value="Rossmann-like_a/b/a_fold"/>
</dbReference>
<evidence type="ECO:0000259" key="2">
    <source>
        <dbReference type="Pfam" id="PF02540"/>
    </source>
</evidence>
<dbReference type="OrthoDB" id="9776919at2"/>
<reference evidence="3 4" key="1">
    <citation type="submission" date="2016-10" db="EMBL/GenBank/DDBJ databases">
        <authorList>
            <person name="de Groot N.N."/>
        </authorList>
    </citation>
    <scope>NUCLEOTIDE SEQUENCE [LARGE SCALE GENOMIC DNA]</scope>
    <source>
        <strain evidence="3 4">KHGC13</strain>
    </source>
</reference>